<dbReference type="AlphaFoldDB" id="A0A2T0YGY4"/>
<dbReference type="Proteomes" id="UP000238217">
    <property type="component" value="Unassembled WGS sequence"/>
</dbReference>
<comment type="caution">
    <text evidence="1">The sequence shown here is derived from an EMBL/GenBank/DDBJ whole genome shotgun (WGS) entry which is preliminary data.</text>
</comment>
<proteinExistence type="predicted"/>
<dbReference type="EMBL" id="PVTY01000013">
    <property type="protein sequence ID" value="PRZ14087.1"/>
    <property type="molecule type" value="Genomic_DNA"/>
</dbReference>
<accession>A0A2T0YGY4</accession>
<gene>
    <name evidence="1" type="ORF">BCL67_11389</name>
</gene>
<keyword evidence="2" id="KW-1185">Reference proteome</keyword>
<dbReference type="OrthoDB" id="3337229at2"/>
<dbReference type="InterPro" id="IPR027417">
    <property type="entry name" value="P-loop_NTPase"/>
</dbReference>
<sequence>MRNEFSRWLGDNGARDFNMASKAGWFDFCKSGPRPAPPVVTAESYAQLNKEERHDYEKVRAVWNANPPPMRTAQLNHAFDILDQVMASNHRDSNRLRGSAVIDAAPALGKTTIATHYARNFHLDNLEEYGNQTVDGSQRIPVAFIPLESSVTLKSLNQKILSFYGHPAVHKATTSGLAALAVDCVRTCQTRLIVIDDLHFVDFRRQRGQEVSNHLKGLANEMPATFIYVGVNLRSKRFFDEGLLGEDAAYAQTSRRATRVPVSPFTNLTTDGMRAWCDLLGVFGDHILLLKKKPHMLVQLAKELFIRTQGNIGSLTEYSEVWEPPNIASGGQ</sequence>
<protein>
    <submittedName>
        <fullName evidence="1">TniB protein</fullName>
    </submittedName>
</protein>
<evidence type="ECO:0000313" key="2">
    <source>
        <dbReference type="Proteomes" id="UP000238217"/>
    </source>
</evidence>
<dbReference type="SUPFAM" id="SSF52540">
    <property type="entry name" value="P-loop containing nucleoside triphosphate hydrolases"/>
    <property type="match status" value="1"/>
</dbReference>
<dbReference type="RefSeq" id="WP_106123573.1">
    <property type="nucleotide sequence ID" value="NZ_PVTY01000013.1"/>
</dbReference>
<organism evidence="1 2">
    <name type="scientific">Nesterenkonia sandarakina</name>
    <dbReference type="NCBI Taxonomy" id="272918"/>
    <lineage>
        <taxon>Bacteria</taxon>
        <taxon>Bacillati</taxon>
        <taxon>Actinomycetota</taxon>
        <taxon>Actinomycetes</taxon>
        <taxon>Micrococcales</taxon>
        <taxon>Micrococcaceae</taxon>
        <taxon>Nesterenkonia</taxon>
    </lineage>
</organism>
<dbReference type="InterPro" id="IPR008868">
    <property type="entry name" value="TniB"/>
</dbReference>
<evidence type="ECO:0000313" key="1">
    <source>
        <dbReference type="EMBL" id="PRZ14087.1"/>
    </source>
</evidence>
<name>A0A2T0YGY4_9MICC</name>
<reference evidence="1 2" key="1">
    <citation type="submission" date="2018-03" db="EMBL/GenBank/DDBJ databases">
        <title>Comparative analysis of microorganisms from saline springs in Andes Mountain Range, Colombia.</title>
        <authorList>
            <person name="Rubin E."/>
        </authorList>
    </citation>
    <scope>NUCLEOTIDE SEQUENCE [LARGE SCALE GENOMIC DNA]</scope>
    <source>
        <strain evidence="1 2">CG 35</strain>
    </source>
</reference>
<dbReference type="Pfam" id="PF05621">
    <property type="entry name" value="TniB"/>
    <property type="match status" value="1"/>
</dbReference>